<proteinExistence type="inferred from homology"/>
<comment type="similarity">
    <text evidence="1">Belongs to the transferase hexapeptide repeat family.</text>
</comment>
<dbReference type="EMBL" id="CP016414">
    <property type="protein sequence ID" value="ANU37667.1"/>
    <property type="molecule type" value="Genomic_DNA"/>
</dbReference>
<gene>
    <name evidence="7" type="ORF">VSVS05_02589</name>
</gene>
<evidence type="ECO:0000259" key="6">
    <source>
        <dbReference type="Pfam" id="PF17836"/>
    </source>
</evidence>
<feature type="binding site" evidence="5">
    <location>
        <position position="73"/>
    </location>
    <ligand>
        <name>substrate</name>
    </ligand>
</feature>
<sequence length="214" mass="22210">MSTNARLKCAILGASGHGKIVAEVAELNGYHSIVFFDDRWPALSCIEGWEVVGGTEDLIDTALNYDNVAVAIGCNETRLSKYSLLLEKGANCTPLVHPSAIVSRYADLGEGSVVMAGAIVNSFSRIGKACIINTSSTVDHDCIIADGVHISPGGHLAGAVQVGRASWLGIGSNVKQLIKIGSNAVVAAGATVIRDVLDNQTVVGVPAKPISCKE</sequence>
<feature type="binding site" evidence="5">
    <location>
        <position position="170"/>
    </location>
    <ligand>
        <name>acetyl-CoA</name>
        <dbReference type="ChEBI" id="CHEBI:57288"/>
    </ligand>
</feature>
<dbReference type="SUPFAM" id="SSF51161">
    <property type="entry name" value="Trimeric LpxA-like enzymes"/>
    <property type="match status" value="1"/>
</dbReference>
<dbReference type="InterPro" id="IPR020019">
    <property type="entry name" value="AcTrfase_PglD-like"/>
</dbReference>
<organism evidence="7 8">
    <name type="scientific">Vibrio scophthalmi</name>
    <dbReference type="NCBI Taxonomy" id="45658"/>
    <lineage>
        <taxon>Bacteria</taxon>
        <taxon>Pseudomonadati</taxon>
        <taxon>Pseudomonadota</taxon>
        <taxon>Gammaproteobacteria</taxon>
        <taxon>Vibrionales</taxon>
        <taxon>Vibrionaceae</taxon>
        <taxon>Vibrio</taxon>
    </lineage>
</organism>
<feature type="site" description="Increases basicity of active site His" evidence="4">
    <location>
        <position position="141"/>
    </location>
</feature>
<dbReference type="GO" id="GO:0103118">
    <property type="term" value="F:UDP-3-O-[(3R)-3-hydroxyacyl]-glucosamine N-acyltransferase activity"/>
    <property type="evidence" value="ECO:0007669"/>
    <property type="project" value="UniProtKB-EC"/>
</dbReference>
<keyword evidence="7" id="KW-0012">Acyltransferase</keyword>
<protein>
    <submittedName>
        <fullName evidence="7">UDP-3-O-(3-hydroxymyristoyl)glucosamine N-acyltransferase</fullName>
        <ecNumber evidence="7">2.3.1.191</ecNumber>
    </submittedName>
</protein>
<dbReference type="NCBIfam" id="TIGR03570">
    <property type="entry name" value="NeuD_NnaD"/>
    <property type="match status" value="1"/>
</dbReference>
<dbReference type="AlphaFoldDB" id="A0A1C7FD70"/>
<evidence type="ECO:0000256" key="5">
    <source>
        <dbReference type="PIRSR" id="PIRSR620019-2"/>
    </source>
</evidence>
<evidence type="ECO:0000313" key="8">
    <source>
        <dbReference type="Proteomes" id="UP000092528"/>
    </source>
</evidence>
<reference evidence="7 8" key="1">
    <citation type="submission" date="2016-07" db="EMBL/GenBank/DDBJ databases">
        <title>Genome sequencing of Vibrio scophthalmi strain VS-05, an isolated from Paralichthys olivaceus.</title>
        <authorList>
            <person name="Han H.-J."/>
        </authorList>
    </citation>
    <scope>NUCLEOTIDE SEQUENCE [LARGE SCALE GENOMIC DNA]</scope>
    <source>
        <strain evidence="7 8">VS-05</strain>
    </source>
</reference>
<dbReference type="InterPro" id="IPR018357">
    <property type="entry name" value="Hexapep_transf_CS"/>
</dbReference>
<dbReference type="InterPro" id="IPR050179">
    <property type="entry name" value="Trans_hexapeptide_repeat"/>
</dbReference>
<dbReference type="PATRIC" id="fig|45658.7.peg.2548"/>
<dbReference type="Pfam" id="PF17836">
    <property type="entry name" value="PglD_N"/>
    <property type="match status" value="1"/>
</dbReference>
<accession>A0A1C7FD70</accession>
<keyword evidence="3" id="KW-0677">Repeat</keyword>
<evidence type="ECO:0000256" key="3">
    <source>
        <dbReference type="ARBA" id="ARBA00022737"/>
    </source>
</evidence>
<evidence type="ECO:0000256" key="2">
    <source>
        <dbReference type="ARBA" id="ARBA00022679"/>
    </source>
</evidence>
<evidence type="ECO:0000256" key="4">
    <source>
        <dbReference type="PIRSR" id="PIRSR620019-1"/>
    </source>
</evidence>
<dbReference type="Proteomes" id="UP000092528">
    <property type="component" value="Chromosome 1"/>
</dbReference>
<dbReference type="InterPro" id="IPR041561">
    <property type="entry name" value="PglD_N"/>
</dbReference>
<dbReference type="PANTHER" id="PTHR43300">
    <property type="entry name" value="ACETYLTRANSFERASE"/>
    <property type="match status" value="1"/>
</dbReference>
<feature type="domain" description="PglD N-terminal" evidence="6">
    <location>
        <begin position="9"/>
        <end position="82"/>
    </location>
</feature>
<feature type="binding site" evidence="5">
    <location>
        <position position="149"/>
    </location>
    <ligand>
        <name>acetyl-CoA</name>
        <dbReference type="ChEBI" id="CHEBI:57288"/>
    </ligand>
</feature>
<dbReference type="PROSITE" id="PS00101">
    <property type="entry name" value="HEXAPEP_TRANSFERASES"/>
    <property type="match status" value="1"/>
</dbReference>
<dbReference type="CDD" id="cd03360">
    <property type="entry name" value="LbH_AT_putative"/>
    <property type="match status" value="1"/>
</dbReference>
<dbReference type="PANTHER" id="PTHR43300:SF7">
    <property type="entry name" value="UDP-N-ACETYLBACILLOSAMINE N-ACETYLTRANSFERASE"/>
    <property type="match status" value="1"/>
</dbReference>
<feature type="active site" description="Proton acceptor" evidence="4">
    <location>
        <position position="140"/>
    </location>
</feature>
<keyword evidence="8" id="KW-1185">Reference proteome</keyword>
<dbReference type="InterPro" id="IPR011004">
    <property type="entry name" value="Trimer_LpxA-like_sf"/>
</dbReference>
<name>A0A1C7FD70_9VIBR</name>
<dbReference type="Gene3D" id="2.160.10.10">
    <property type="entry name" value="Hexapeptide repeat proteins"/>
    <property type="match status" value="1"/>
</dbReference>
<dbReference type="EC" id="2.3.1.191" evidence="7"/>
<evidence type="ECO:0000256" key="1">
    <source>
        <dbReference type="ARBA" id="ARBA00007274"/>
    </source>
</evidence>
<dbReference type="RefSeq" id="WP_065545792.1">
    <property type="nucleotide sequence ID" value="NZ_CP016414.1"/>
</dbReference>
<feature type="binding site" evidence="5">
    <location>
        <begin position="37"/>
        <end position="38"/>
    </location>
    <ligand>
        <name>substrate</name>
    </ligand>
</feature>
<evidence type="ECO:0000313" key="7">
    <source>
        <dbReference type="EMBL" id="ANU37667.1"/>
    </source>
</evidence>
<keyword evidence="2 7" id="KW-0808">Transferase</keyword>
<feature type="binding site" evidence="5">
    <location>
        <begin position="15"/>
        <end position="17"/>
    </location>
    <ligand>
        <name>substrate</name>
    </ligand>
</feature>
<dbReference type="Gene3D" id="3.40.50.20">
    <property type="match status" value="1"/>
</dbReference>